<dbReference type="InterPro" id="IPR003439">
    <property type="entry name" value="ABC_transporter-like_ATP-bd"/>
</dbReference>
<gene>
    <name evidence="7" type="ORF">FB476_0807</name>
</gene>
<evidence type="ECO:0000259" key="6">
    <source>
        <dbReference type="PROSITE" id="PS50893"/>
    </source>
</evidence>
<keyword evidence="4 7" id="KW-0067">ATP-binding</keyword>
<dbReference type="EMBL" id="VFPU01000001">
    <property type="protein sequence ID" value="TQM95955.1"/>
    <property type="molecule type" value="Genomic_DNA"/>
</dbReference>
<evidence type="ECO:0000256" key="2">
    <source>
        <dbReference type="ARBA" id="ARBA00022448"/>
    </source>
</evidence>
<evidence type="ECO:0000256" key="5">
    <source>
        <dbReference type="SAM" id="MobiDB-lite"/>
    </source>
</evidence>
<keyword evidence="2" id="KW-0813">Transport</keyword>
<dbReference type="Proteomes" id="UP000315133">
    <property type="component" value="Unassembled WGS sequence"/>
</dbReference>
<reference evidence="7 8" key="1">
    <citation type="submission" date="2019-06" db="EMBL/GenBank/DDBJ databases">
        <title>Sequencing the genomes of 1000 actinobacteria strains.</title>
        <authorList>
            <person name="Klenk H.-P."/>
        </authorList>
    </citation>
    <scope>NUCLEOTIDE SEQUENCE [LARGE SCALE GENOMIC DNA]</scope>
    <source>
        <strain evidence="7 8">DSM 12362</strain>
    </source>
</reference>
<dbReference type="AlphaFoldDB" id="A0A543KLI9"/>
<dbReference type="PANTHER" id="PTHR43335">
    <property type="entry name" value="ABC TRANSPORTER, ATP-BINDING PROTEIN"/>
    <property type="match status" value="1"/>
</dbReference>
<dbReference type="GO" id="GO:0016887">
    <property type="term" value="F:ATP hydrolysis activity"/>
    <property type="evidence" value="ECO:0007669"/>
    <property type="project" value="InterPro"/>
</dbReference>
<proteinExistence type="inferred from homology"/>
<dbReference type="RefSeq" id="WP_141817642.1">
    <property type="nucleotide sequence ID" value="NZ_BAAAIL010000003.1"/>
</dbReference>
<feature type="region of interest" description="Disordered" evidence="5">
    <location>
        <begin position="299"/>
        <end position="333"/>
    </location>
</feature>
<organism evidence="7 8">
    <name type="scientific">Ornithinimicrobium humiphilum</name>
    <dbReference type="NCBI Taxonomy" id="125288"/>
    <lineage>
        <taxon>Bacteria</taxon>
        <taxon>Bacillati</taxon>
        <taxon>Actinomycetota</taxon>
        <taxon>Actinomycetes</taxon>
        <taxon>Micrococcales</taxon>
        <taxon>Ornithinimicrobiaceae</taxon>
        <taxon>Ornithinimicrobium</taxon>
    </lineage>
</organism>
<keyword evidence="8" id="KW-1185">Reference proteome</keyword>
<protein>
    <submittedName>
        <fullName evidence="7">ABC-2 type transport system ATP-binding protein</fullName>
    </submittedName>
</protein>
<dbReference type="PROSITE" id="PS50893">
    <property type="entry name" value="ABC_TRANSPORTER_2"/>
    <property type="match status" value="1"/>
</dbReference>
<dbReference type="Gene3D" id="3.40.50.300">
    <property type="entry name" value="P-loop containing nucleotide triphosphate hydrolases"/>
    <property type="match status" value="1"/>
</dbReference>
<evidence type="ECO:0000256" key="4">
    <source>
        <dbReference type="ARBA" id="ARBA00022840"/>
    </source>
</evidence>
<keyword evidence="3" id="KW-0547">Nucleotide-binding</keyword>
<dbReference type="Pfam" id="PF00005">
    <property type="entry name" value="ABC_tran"/>
    <property type="match status" value="1"/>
</dbReference>
<dbReference type="SMART" id="SM00382">
    <property type="entry name" value="AAA"/>
    <property type="match status" value="1"/>
</dbReference>
<dbReference type="PANTHER" id="PTHR43335:SF4">
    <property type="entry name" value="ABC TRANSPORTER, ATP-BINDING PROTEIN"/>
    <property type="match status" value="1"/>
</dbReference>
<dbReference type="CDD" id="cd03268">
    <property type="entry name" value="ABC_BcrA_bacitracin_resist"/>
    <property type="match status" value="1"/>
</dbReference>
<evidence type="ECO:0000256" key="1">
    <source>
        <dbReference type="ARBA" id="ARBA00005417"/>
    </source>
</evidence>
<dbReference type="InterPro" id="IPR003593">
    <property type="entry name" value="AAA+_ATPase"/>
</dbReference>
<evidence type="ECO:0000313" key="7">
    <source>
        <dbReference type="EMBL" id="TQM95955.1"/>
    </source>
</evidence>
<dbReference type="OrthoDB" id="9804819at2"/>
<feature type="domain" description="ABC transporter" evidence="6">
    <location>
        <begin position="11"/>
        <end position="237"/>
    </location>
</feature>
<dbReference type="SUPFAM" id="SSF52540">
    <property type="entry name" value="P-loop containing nucleoside triphosphate hydrolases"/>
    <property type="match status" value="1"/>
</dbReference>
<name>A0A543KLI9_9MICO</name>
<comment type="caution">
    <text evidence="7">The sequence shown here is derived from an EMBL/GenBank/DDBJ whole genome shotgun (WGS) entry which is preliminary data.</text>
</comment>
<comment type="similarity">
    <text evidence="1">Belongs to the ABC transporter superfamily.</text>
</comment>
<accession>A0A543KLI9</accession>
<dbReference type="GO" id="GO:0005524">
    <property type="term" value="F:ATP binding"/>
    <property type="evidence" value="ECO:0007669"/>
    <property type="project" value="UniProtKB-KW"/>
</dbReference>
<evidence type="ECO:0000256" key="3">
    <source>
        <dbReference type="ARBA" id="ARBA00022741"/>
    </source>
</evidence>
<evidence type="ECO:0000313" key="8">
    <source>
        <dbReference type="Proteomes" id="UP000315133"/>
    </source>
</evidence>
<dbReference type="InterPro" id="IPR027417">
    <property type="entry name" value="P-loop_NTPase"/>
</dbReference>
<sequence>MTDAREGGTGISVRGLTKTFGPLRAVDDLTFEVRPGRVTGFLGPNGAGKTTTLRMVLGLIRPTSGETLIGGRRYADLENPMRVVGSALEATGFHPGRSGRDHLRVLAATHGIPDSRVDELLELVGIPAAARKRAGAYSMGMRQRLGLAAGLLGDPEVLVLDEPANGLDPEGIRWMRGFLRHLAHEQGRTVVISSHLLSEVEQTVDDVVIIANGHLVRQGTMDELHGDPAVLVRTPDAPRLAEALRTAGLTAQAGDAPGTLRVLTADPARVGDVALAAGQPVHELRPLRTDLERLFLELTEAPEHSNRNRQTAPPPAGTPHELSGPATSEEAPR</sequence>